<dbReference type="OMA" id="RHDIFSG"/>
<organism evidence="3 4">
    <name type="scientific">Nicotiana tabacum</name>
    <name type="common">Common tobacco</name>
    <dbReference type="NCBI Taxonomy" id="4097"/>
    <lineage>
        <taxon>Eukaryota</taxon>
        <taxon>Viridiplantae</taxon>
        <taxon>Streptophyta</taxon>
        <taxon>Embryophyta</taxon>
        <taxon>Tracheophyta</taxon>
        <taxon>Spermatophyta</taxon>
        <taxon>Magnoliopsida</taxon>
        <taxon>eudicotyledons</taxon>
        <taxon>Gunneridae</taxon>
        <taxon>Pentapetalae</taxon>
        <taxon>asterids</taxon>
        <taxon>lamiids</taxon>
        <taxon>Solanales</taxon>
        <taxon>Solanaceae</taxon>
        <taxon>Nicotianoideae</taxon>
        <taxon>Nicotianeae</taxon>
        <taxon>Nicotiana</taxon>
    </lineage>
</organism>
<name>A0A1S4A9N2_TOBAC</name>
<dbReference type="GO" id="GO:0016020">
    <property type="term" value="C:membrane"/>
    <property type="evidence" value="ECO:0000318"/>
    <property type="project" value="GO_Central"/>
</dbReference>
<protein>
    <submittedName>
        <fullName evidence="4">Potassium transporter 4-like</fullName>
    </submittedName>
</protein>
<keyword evidence="3" id="KW-1185">Reference proteome</keyword>
<dbReference type="Pfam" id="PF02705">
    <property type="entry name" value="K_trans"/>
    <property type="match status" value="2"/>
</dbReference>
<dbReference type="GO" id="GO:0006813">
    <property type="term" value="P:potassium ion transport"/>
    <property type="evidence" value="ECO:0000318"/>
    <property type="project" value="GO_Central"/>
</dbReference>
<dbReference type="AlphaFoldDB" id="A0A1S4A9N2"/>
<dbReference type="STRING" id="4097.A0A1S4A9N2"/>
<dbReference type="RefSeq" id="XP_016473347.1">
    <property type="nucleotide sequence ID" value="XM_016617861.1"/>
</dbReference>
<accession>A0A1S4A9N2</accession>
<proteinExistence type="inferred from homology"/>
<dbReference type="GO" id="GO:0005886">
    <property type="term" value="C:plasma membrane"/>
    <property type="evidence" value="ECO:0007669"/>
    <property type="project" value="UniProtKB-SubCell"/>
</dbReference>
<sequence>MFADLGHFTASSMRIAFPFFVYRCLVVQYMGQAAFLSKNIASIPNSFYNSIPDIVYWPVFVIATRAAIVGSQAVISATFSIVKQCNALGCFPRVKIVHTSKHIKGQMYAPEINWILMILTVAVAVGFQDTTLIGNAYGLACMTVMFITTFLTALVIIFVWKRSVALATSFLLLFWRIEGVYLSSAFIKIPQGGWVSLVLSFVFLAIMFVWHYGTRKKYNFDLHNKVPLISGTL</sequence>
<reference evidence="3" key="1">
    <citation type="journal article" date="2014" name="Nat. Commun.">
        <title>The tobacco genome sequence and its comparison with those of tomato and potato.</title>
        <authorList>
            <person name="Sierro N."/>
            <person name="Battey J.N."/>
            <person name="Ouadi S."/>
            <person name="Bakaher N."/>
            <person name="Bovet L."/>
            <person name="Willig A."/>
            <person name="Goepfert S."/>
            <person name="Peitsch M.C."/>
            <person name="Ivanov N.V."/>
        </authorList>
    </citation>
    <scope>NUCLEOTIDE SEQUENCE [LARGE SCALE GENOMIC DNA]</scope>
</reference>
<evidence type="ECO:0000256" key="1">
    <source>
        <dbReference type="ARBA" id="ARBA00004651"/>
    </source>
</evidence>
<dbReference type="PANTHER" id="PTHR30540">
    <property type="entry name" value="OSMOTIC STRESS POTASSIUM TRANSPORTER"/>
    <property type="match status" value="1"/>
</dbReference>
<evidence type="ECO:0000313" key="3">
    <source>
        <dbReference type="Proteomes" id="UP000790787"/>
    </source>
</evidence>
<evidence type="ECO:0000256" key="2">
    <source>
        <dbReference type="ARBA" id="ARBA00008440"/>
    </source>
</evidence>
<comment type="subcellular location">
    <subcellularLocation>
        <location evidence="1">Cell membrane</location>
        <topology evidence="1">Multi-pass membrane protein</topology>
    </subcellularLocation>
</comment>
<dbReference type="KEGG" id="nta:107795264"/>
<gene>
    <name evidence="4" type="primary">LOC107795264</name>
</gene>
<dbReference type="GO" id="GO:0015079">
    <property type="term" value="F:potassium ion transmembrane transporter activity"/>
    <property type="evidence" value="ECO:0000318"/>
    <property type="project" value="GO_Central"/>
</dbReference>
<dbReference type="OrthoDB" id="504708at2759"/>
<dbReference type="PaxDb" id="4097-A0A1S4A9N2"/>
<dbReference type="RefSeq" id="XP_016473347.2">
    <property type="nucleotide sequence ID" value="XM_016617861.2"/>
</dbReference>
<dbReference type="InterPro" id="IPR003855">
    <property type="entry name" value="K+_transporter"/>
</dbReference>
<comment type="similarity">
    <text evidence="2">Belongs to the HAK/KUP transporter (TC 2.A.72.3) family.</text>
</comment>
<dbReference type="PANTHER" id="PTHR30540:SF83">
    <property type="entry name" value="K+ POTASSIUM TRANSPORTER"/>
    <property type="match status" value="1"/>
</dbReference>
<dbReference type="Proteomes" id="UP000790787">
    <property type="component" value="Chromosome 19"/>
</dbReference>
<dbReference type="GeneID" id="107795264"/>
<reference evidence="4" key="2">
    <citation type="submission" date="2025-08" db="UniProtKB">
        <authorList>
            <consortium name="RefSeq"/>
        </authorList>
    </citation>
    <scope>IDENTIFICATION</scope>
    <source>
        <tissue evidence="4">Leaf</tissue>
    </source>
</reference>
<evidence type="ECO:0000313" key="4">
    <source>
        <dbReference type="RefSeq" id="XP_016473347.2"/>
    </source>
</evidence>
<dbReference type="InterPro" id="IPR053951">
    <property type="entry name" value="K_trans_N"/>
</dbReference>